<dbReference type="Gene3D" id="3.30.1490.20">
    <property type="entry name" value="ATP-grasp fold, A domain"/>
    <property type="match status" value="1"/>
</dbReference>
<gene>
    <name evidence="6" type="ORF">R6G74_06980</name>
    <name evidence="7" type="ORF">R6P33_05620</name>
</gene>
<dbReference type="SUPFAM" id="SSF56059">
    <property type="entry name" value="Glutathione synthetase ATP-binding domain-like"/>
    <property type="match status" value="1"/>
</dbReference>
<dbReference type="EMBL" id="JAWNFV010000014">
    <property type="protein sequence ID" value="MDY5141052.1"/>
    <property type="molecule type" value="Genomic_DNA"/>
</dbReference>
<organism evidence="6 9">
    <name type="scientific">Actinotignum timonense</name>
    <dbReference type="NCBI Taxonomy" id="1870995"/>
    <lineage>
        <taxon>Bacteria</taxon>
        <taxon>Bacillati</taxon>
        <taxon>Actinomycetota</taxon>
        <taxon>Actinomycetes</taxon>
        <taxon>Actinomycetales</taxon>
        <taxon>Actinomycetaceae</taxon>
        <taxon>Actinotignum</taxon>
    </lineage>
</organism>
<dbReference type="InterPro" id="IPR011761">
    <property type="entry name" value="ATP-grasp"/>
</dbReference>
<dbReference type="InterPro" id="IPR013815">
    <property type="entry name" value="ATP_grasp_subdomain_1"/>
</dbReference>
<evidence type="ECO:0000256" key="2">
    <source>
        <dbReference type="ARBA" id="ARBA00022598"/>
    </source>
</evidence>
<dbReference type="InterPro" id="IPR016185">
    <property type="entry name" value="PreATP-grasp_dom_sf"/>
</dbReference>
<dbReference type="Proteomes" id="UP001284901">
    <property type="component" value="Unassembled WGS sequence"/>
</dbReference>
<dbReference type="GO" id="GO:0071555">
    <property type="term" value="P:cell wall organization"/>
    <property type="evidence" value="ECO:0007669"/>
    <property type="project" value="UniProtKB-KW"/>
</dbReference>
<evidence type="ECO:0000313" key="9">
    <source>
        <dbReference type="Proteomes" id="UP001288320"/>
    </source>
</evidence>
<evidence type="ECO:0000256" key="4">
    <source>
        <dbReference type="PROSITE-ProRule" id="PRU00409"/>
    </source>
</evidence>
<dbReference type="InterPro" id="IPR011095">
    <property type="entry name" value="Dala_Dala_lig_C"/>
</dbReference>
<keyword evidence="4" id="KW-0547">Nucleotide-binding</keyword>
<dbReference type="Proteomes" id="UP001288320">
    <property type="component" value="Unassembled WGS sequence"/>
</dbReference>
<dbReference type="RefSeq" id="WP_244899302.1">
    <property type="nucleotide sequence ID" value="NZ_CAUPFC010000013.1"/>
</dbReference>
<dbReference type="Gene3D" id="3.30.470.20">
    <property type="entry name" value="ATP-grasp fold, B domain"/>
    <property type="match status" value="1"/>
</dbReference>
<comment type="caution">
    <text evidence="6">The sequence shown here is derived from an EMBL/GenBank/DDBJ whole genome shotgun (WGS) entry which is preliminary data.</text>
</comment>
<feature type="domain" description="ATP-grasp" evidence="5">
    <location>
        <begin position="112"/>
        <end position="321"/>
    </location>
</feature>
<keyword evidence="8" id="KW-1185">Reference proteome</keyword>
<dbReference type="GeneID" id="92813249"/>
<dbReference type="PROSITE" id="PS50975">
    <property type="entry name" value="ATP_GRASP"/>
    <property type="match status" value="1"/>
</dbReference>
<keyword evidence="3" id="KW-0961">Cell wall biogenesis/degradation</keyword>
<dbReference type="EMBL" id="JAWNFY010000013">
    <property type="protein sequence ID" value="MDY5146503.1"/>
    <property type="molecule type" value="Genomic_DNA"/>
</dbReference>
<dbReference type="GO" id="GO:0046872">
    <property type="term" value="F:metal ion binding"/>
    <property type="evidence" value="ECO:0007669"/>
    <property type="project" value="InterPro"/>
</dbReference>
<dbReference type="Pfam" id="PF07478">
    <property type="entry name" value="Dala_Dala_lig_C"/>
    <property type="match status" value="1"/>
</dbReference>
<dbReference type="GO" id="GO:0008716">
    <property type="term" value="F:D-alanine-D-alanine ligase activity"/>
    <property type="evidence" value="ECO:0007669"/>
    <property type="project" value="InterPro"/>
</dbReference>
<keyword evidence="2" id="KW-0436">Ligase</keyword>
<dbReference type="SUPFAM" id="SSF52440">
    <property type="entry name" value="PreATP-grasp domain"/>
    <property type="match status" value="1"/>
</dbReference>
<dbReference type="GO" id="GO:0005524">
    <property type="term" value="F:ATP binding"/>
    <property type="evidence" value="ECO:0007669"/>
    <property type="project" value="UniProtKB-UniRule"/>
</dbReference>
<evidence type="ECO:0000256" key="3">
    <source>
        <dbReference type="ARBA" id="ARBA00023316"/>
    </source>
</evidence>
<name>A0AAW9HNK3_9ACTO</name>
<reference evidence="6 8" key="1">
    <citation type="submission" date="2023-10" db="EMBL/GenBank/DDBJ databases">
        <title>Whole Genome based description of the genera Actinobaculum and Actinotignum reveals a complex phylogenetic relationship within the species included in the genus Actinotignum.</title>
        <authorList>
            <person name="Jensen C.S."/>
            <person name="Dargis R."/>
            <person name="Kemp M."/>
            <person name="Christensen J.J."/>
        </authorList>
    </citation>
    <scope>NUCLEOTIDE SEQUENCE</scope>
    <source>
        <strain evidence="7 8">SLA_B089</strain>
        <strain evidence="6">SLA_B245</strain>
    </source>
</reference>
<accession>A0AAW9HNK3</accession>
<dbReference type="PANTHER" id="PTHR23132">
    <property type="entry name" value="D-ALANINE--D-ALANINE LIGASE"/>
    <property type="match status" value="1"/>
</dbReference>
<dbReference type="PANTHER" id="PTHR23132:SF23">
    <property type="entry name" value="D-ALANINE--D-ALANINE LIGASE B"/>
    <property type="match status" value="1"/>
</dbReference>
<evidence type="ECO:0000259" key="5">
    <source>
        <dbReference type="PROSITE" id="PS50975"/>
    </source>
</evidence>
<evidence type="ECO:0000313" key="7">
    <source>
        <dbReference type="EMBL" id="MDY5146503.1"/>
    </source>
</evidence>
<keyword evidence="4" id="KW-0067">ATP-binding</keyword>
<evidence type="ECO:0000313" key="6">
    <source>
        <dbReference type="EMBL" id="MDY5141052.1"/>
    </source>
</evidence>
<evidence type="ECO:0000313" key="8">
    <source>
        <dbReference type="Proteomes" id="UP001284901"/>
    </source>
</evidence>
<sequence>MSRVKSGGKMDNILTVAILAGGLTHERDVSLSSGRRVATLLREAGAQVKVLDVDATLLQRLSSMNPTVVWPLVHGATGEDGALQDLLSLSGYRFVGSTANAARIASNKTVAQSLLRHAGLAVPWSVSFPEALFREVGVAPIFDLLGERYEFPLVVKPNLGGSALGVTIVDKPGDLPRAMVDCFAYGEEAHVETFIDGTEVSVSVIDGPEGPIALPPVEIETDGPYDYDARYFAGRAKYYVPARLSDEEKARVTEAALTAHTTLRLRDVSRIDLIVKEGTPYVIDVNIAPGMTETSLLPQAVEAYARENGTSPESLYLQILHRAADRDISEPEDLPEMAK</sequence>
<dbReference type="Gene3D" id="3.40.50.20">
    <property type="match status" value="1"/>
</dbReference>
<proteinExistence type="inferred from homology"/>
<evidence type="ECO:0000256" key="1">
    <source>
        <dbReference type="ARBA" id="ARBA00010871"/>
    </source>
</evidence>
<dbReference type="AlphaFoldDB" id="A0AAW9HNK3"/>
<comment type="similarity">
    <text evidence="1">Belongs to the D-alanine--D-alanine ligase family.</text>
</comment>
<protein>
    <submittedName>
        <fullName evidence="6">ATP-grasp domain-containing protein</fullName>
    </submittedName>
</protein>